<accession>A0A179FNC3</accession>
<feature type="compositionally biased region" description="Low complexity" evidence="3">
    <location>
        <begin position="261"/>
        <end position="275"/>
    </location>
</feature>
<dbReference type="InterPro" id="IPR001452">
    <property type="entry name" value="SH3_domain"/>
</dbReference>
<gene>
    <name evidence="5" type="ORF">VFPPC_14389</name>
</gene>
<evidence type="ECO:0000256" key="2">
    <source>
        <dbReference type="PROSITE-ProRule" id="PRU00192"/>
    </source>
</evidence>
<name>A0A179FNC3_METCM</name>
<feature type="compositionally biased region" description="Basic residues" evidence="3">
    <location>
        <begin position="244"/>
        <end position="254"/>
    </location>
</feature>
<dbReference type="Gene3D" id="2.30.30.40">
    <property type="entry name" value="SH3 Domains"/>
    <property type="match status" value="1"/>
</dbReference>
<evidence type="ECO:0000256" key="3">
    <source>
        <dbReference type="SAM" id="MobiDB-lite"/>
    </source>
</evidence>
<evidence type="ECO:0000259" key="4">
    <source>
        <dbReference type="PROSITE" id="PS50002"/>
    </source>
</evidence>
<feature type="domain" description="SH3" evidence="4">
    <location>
        <begin position="297"/>
        <end position="358"/>
    </location>
</feature>
<dbReference type="GeneID" id="28856152"/>
<keyword evidence="6" id="KW-1185">Reference proteome</keyword>
<dbReference type="SUPFAM" id="SSF50044">
    <property type="entry name" value="SH3-domain"/>
    <property type="match status" value="1"/>
</dbReference>
<evidence type="ECO:0000256" key="1">
    <source>
        <dbReference type="ARBA" id="ARBA00022443"/>
    </source>
</evidence>
<protein>
    <submittedName>
        <fullName evidence="5">NAP1-binding protein</fullName>
    </submittedName>
</protein>
<evidence type="ECO:0000313" key="5">
    <source>
        <dbReference type="EMBL" id="OAQ66847.1"/>
    </source>
</evidence>
<keyword evidence="1 2" id="KW-0728">SH3 domain</keyword>
<dbReference type="OrthoDB" id="19092at2759"/>
<dbReference type="SMART" id="SM00326">
    <property type="entry name" value="SH3"/>
    <property type="match status" value="1"/>
</dbReference>
<feature type="region of interest" description="Disordered" evidence="3">
    <location>
        <begin position="436"/>
        <end position="491"/>
    </location>
</feature>
<organism evidence="5 6">
    <name type="scientific">Pochonia chlamydosporia 170</name>
    <dbReference type="NCBI Taxonomy" id="1380566"/>
    <lineage>
        <taxon>Eukaryota</taxon>
        <taxon>Fungi</taxon>
        <taxon>Dikarya</taxon>
        <taxon>Ascomycota</taxon>
        <taxon>Pezizomycotina</taxon>
        <taxon>Sordariomycetes</taxon>
        <taxon>Hypocreomycetidae</taxon>
        <taxon>Hypocreales</taxon>
        <taxon>Clavicipitaceae</taxon>
        <taxon>Pochonia</taxon>
    </lineage>
</organism>
<dbReference type="RefSeq" id="XP_018143934.1">
    <property type="nucleotide sequence ID" value="XM_018292158.1"/>
</dbReference>
<feature type="compositionally biased region" description="Polar residues" evidence="3">
    <location>
        <begin position="446"/>
        <end position="455"/>
    </location>
</feature>
<evidence type="ECO:0000313" key="6">
    <source>
        <dbReference type="Proteomes" id="UP000078397"/>
    </source>
</evidence>
<proteinExistence type="predicted"/>
<dbReference type="EMBL" id="LSBJ02000004">
    <property type="protein sequence ID" value="OAQ66847.1"/>
    <property type="molecule type" value="Genomic_DNA"/>
</dbReference>
<feature type="compositionally biased region" description="Polar residues" evidence="3">
    <location>
        <begin position="50"/>
        <end position="62"/>
    </location>
</feature>
<reference evidence="5 6" key="1">
    <citation type="journal article" date="2016" name="PLoS Pathog.">
        <title>Biosynthesis of antibiotic leucinostatins in bio-control fungus Purpureocillium lilacinum and their inhibition on phytophthora revealed by genome mining.</title>
        <authorList>
            <person name="Wang G."/>
            <person name="Liu Z."/>
            <person name="Lin R."/>
            <person name="Li E."/>
            <person name="Mao Z."/>
            <person name="Ling J."/>
            <person name="Yang Y."/>
            <person name="Yin W.B."/>
            <person name="Xie B."/>
        </authorList>
    </citation>
    <scope>NUCLEOTIDE SEQUENCE [LARGE SCALE GENOMIC DNA]</scope>
    <source>
        <strain evidence="5">170</strain>
    </source>
</reference>
<dbReference type="Pfam" id="PF00018">
    <property type="entry name" value="SH3_1"/>
    <property type="match status" value="1"/>
</dbReference>
<dbReference type="KEGG" id="pchm:VFPPC_14389"/>
<dbReference type="AlphaFoldDB" id="A0A179FNC3"/>
<feature type="region of interest" description="Disordered" evidence="3">
    <location>
        <begin position="219"/>
        <end position="280"/>
    </location>
</feature>
<feature type="region of interest" description="Disordered" evidence="3">
    <location>
        <begin position="97"/>
        <end position="197"/>
    </location>
</feature>
<feature type="compositionally biased region" description="Low complexity" evidence="3">
    <location>
        <begin position="16"/>
        <end position="43"/>
    </location>
</feature>
<sequence length="491" mass="53667">MTDASSSPVSPPQGSSPPANTNRTSLPPLTTSTPSRRSNLPRPMSHASKSRLSQYSAGSVPSRSRPGSHMFPLFPSTLSYTLVRDFAYPYAHPMHYGPPPEPSGPPSGLTTPASETRRLSDPPASWDQRMPWDSWTSDGFNRGHDIPPIQFGDGPPYSEDEDLQSPVVATRHRKHKSTSAALGHSRGRAGREGDIMNVSNYDSERGYYVGTGGDGSERYYVTHGGEANGPGGEYVTYPPDQARHSHGYHYHQHGHQRESYRSGSENSSSPSSPGYHDADESRYSRDYQFTITSPDEEFHGKAVALFDFVRENENELPLVEGQIIWVSYRHGQGWLVAEDPKTQESGLVPEEYVRLLRDIEGGMNSLTGNLGDGCTSPNEADTPTQAEHTGKERQSSITSTNGYHQPVVSVFSTSSKDLNPYPTEQLGIQAGQTPPQVIHYHGQRGGSQTNTPTISQHHEPGMTRRASQDSTNDGDASSTPVQEHPTSVADQ</sequence>
<dbReference type="PROSITE" id="PS50002">
    <property type="entry name" value="SH3"/>
    <property type="match status" value="1"/>
</dbReference>
<comment type="caution">
    <text evidence="5">The sequence shown here is derived from an EMBL/GenBank/DDBJ whole genome shotgun (WGS) entry which is preliminary data.</text>
</comment>
<feature type="compositionally biased region" description="Polar residues" evidence="3">
    <location>
        <begin position="468"/>
        <end position="491"/>
    </location>
</feature>
<dbReference type="Proteomes" id="UP000078397">
    <property type="component" value="Unassembled WGS sequence"/>
</dbReference>
<feature type="region of interest" description="Disordered" evidence="3">
    <location>
        <begin position="370"/>
        <end position="404"/>
    </location>
</feature>
<dbReference type="InterPro" id="IPR036028">
    <property type="entry name" value="SH3-like_dom_sf"/>
</dbReference>
<feature type="compositionally biased region" description="Polar residues" evidence="3">
    <location>
        <begin position="375"/>
        <end position="387"/>
    </location>
</feature>
<feature type="region of interest" description="Disordered" evidence="3">
    <location>
        <begin position="1"/>
        <end position="67"/>
    </location>
</feature>